<gene>
    <name evidence="4" type="primary">LOC115828905</name>
</gene>
<comment type="similarity">
    <text evidence="1">Belongs to the cornifelin family.</text>
</comment>
<sequence>MATTVVVQQQPQKASAHLSAWSSGLFDCCQDMPSCCYAYWCCPCFACSTTGEFGESTCLPLLDIFGPGLLASCGVIVCVPPVTLSMRVAVRYKYEIGGSLCEDIMASCCCILCSWCQMAREIKERKKPITIVTTQPVILSPQVVTSTQMNTTTQQAYGMTVNQQVPVMTTSPRGTATAPPEIITTPPPYAPSAGALPSAPPS</sequence>
<organism evidence="3 4">
    <name type="scientific">Chanos chanos</name>
    <name type="common">Milkfish</name>
    <name type="synonym">Mugil chanos</name>
    <dbReference type="NCBI Taxonomy" id="29144"/>
    <lineage>
        <taxon>Eukaryota</taxon>
        <taxon>Metazoa</taxon>
        <taxon>Chordata</taxon>
        <taxon>Craniata</taxon>
        <taxon>Vertebrata</taxon>
        <taxon>Euteleostomi</taxon>
        <taxon>Actinopterygii</taxon>
        <taxon>Neopterygii</taxon>
        <taxon>Teleostei</taxon>
        <taxon>Ostariophysi</taxon>
        <taxon>Gonorynchiformes</taxon>
        <taxon>Chanidae</taxon>
        <taxon>Chanos</taxon>
    </lineage>
</organism>
<evidence type="ECO:0000256" key="1">
    <source>
        <dbReference type="ARBA" id="ARBA00009024"/>
    </source>
</evidence>
<evidence type="ECO:0000313" key="4">
    <source>
        <dbReference type="RefSeq" id="XP_030648864.1"/>
    </source>
</evidence>
<dbReference type="GeneID" id="115828905"/>
<feature type="region of interest" description="Disordered" evidence="2">
    <location>
        <begin position="171"/>
        <end position="202"/>
    </location>
</feature>
<dbReference type="AlphaFoldDB" id="A0A6J2WX53"/>
<evidence type="ECO:0000256" key="2">
    <source>
        <dbReference type="SAM" id="MobiDB-lite"/>
    </source>
</evidence>
<dbReference type="OrthoDB" id="1045822at2759"/>
<protein>
    <submittedName>
        <fullName evidence="4">Cornifelin-like</fullName>
    </submittedName>
</protein>
<feature type="compositionally biased region" description="Low complexity" evidence="2">
    <location>
        <begin position="175"/>
        <end position="184"/>
    </location>
</feature>
<reference evidence="4" key="1">
    <citation type="submission" date="2025-08" db="UniProtKB">
        <authorList>
            <consortium name="RefSeq"/>
        </authorList>
    </citation>
    <scope>IDENTIFICATION</scope>
</reference>
<dbReference type="RefSeq" id="XP_030648864.1">
    <property type="nucleotide sequence ID" value="XM_030793004.1"/>
</dbReference>
<dbReference type="InterPro" id="IPR006461">
    <property type="entry name" value="PLAC_motif_containing"/>
</dbReference>
<dbReference type="Pfam" id="PF04749">
    <property type="entry name" value="PLAC8"/>
    <property type="match status" value="1"/>
</dbReference>
<feature type="compositionally biased region" description="Low complexity" evidence="2">
    <location>
        <begin position="191"/>
        <end position="202"/>
    </location>
</feature>
<evidence type="ECO:0000313" key="3">
    <source>
        <dbReference type="Proteomes" id="UP000504632"/>
    </source>
</evidence>
<dbReference type="InParanoid" id="A0A6J2WX53"/>
<accession>A0A6J2WX53</accession>
<keyword evidence="3" id="KW-1185">Reference proteome</keyword>
<proteinExistence type="inferred from homology"/>
<dbReference type="PANTHER" id="PTHR15907">
    <property type="entry name" value="DUF614 FAMILY PROTEIN-RELATED"/>
    <property type="match status" value="1"/>
</dbReference>
<name>A0A6J2WX53_CHACN</name>
<dbReference type="NCBIfam" id="TIGR01571">
    <property type="entry name" value="A_thal_Cys_rich"/>
    <property type="match status" value="1"/>
</dbReference>
<dbReference type="Proteomes" id="UP000504632">
    <property type="component" value="Chromosome 15"/>
</dbReference>